<dbReference type="RefSeq" id="WP_131911919.1">
    <property type="nucleotide sequence ID" value="NZ_OU594967.1"/>
</dbReference>
<dbReference type="AlphaFoldDB" id="A0A4R1K4E7"/>
<dbReference type="Pfam" id="PF00532">
    <property type="entry name" value="Peripla_BP_1"/>
    <property type="match status" value="1"/>
</dbReference>
<protein>
    <submittedName>
        <fullName evidence="5">LacI family transcriptional regulator</fullName>
    </submittedName>
</protein>
<dbReference type="Gene3D" id="1.10.260.40">
    <property type="entry name" value="lambda repressor-like DNA-binding domains"/>
    <property type="match status" value="1"/>
</dbReference>
<evidence type="ECO:0000313" key="5">
    <source>
        <dbReference type="EMBL" id="TCK58984.1"/>
    </source>
</evidence>
<dbReference type="SUPFAM" id="SSF53822">
    <property type="entry name" value="Periplasmic binding protein-like I"/>
    <property type="match status" value="1"/>
</dbReference>
<dbReference type="NCBIfam" id="NF011563">
    <property type="entry name" value="PRK14987.1"/>
    <property type="match status" value="1"/>
</dbReference>
<keyword evidence="6" id="KW-1185">Reference proteome</keyword>
<dbReference type="GO" id="GO:0000976">
    <property type="term" value="F:transcription cis-regulatory region binding"/>
    <property type="evidence" value="ECO:0007669"/>
    <property type="project" value="TreeGrafter"/>
</dbReference>
<sequence length="331" mass="36414">MKNKRPTLLDVANQVGVTKMTVSRYLRQPENVALATGSKIQHAIDELGFVPSRAPEILANSKSYAIGVLLPSLTNQVFAQVLRGLESQTEAAGYQTMLAHYGYSEEIEEKRIESLLSYNIDGLLLSDRRHTPRVNKILQSAGIPVIEMMDIDVPGQYPVVGFNNHMAAYTMTQAMIQRGYQHVVYLGARMDARTSLKQHGYEQAMVDAGLTHYSVTTEKASSFSLGGQLLDECLRRYPQCDGIFCTNDDLAIGAIFECQKRGLDIPGQIAVAGFHGHDMGQVMCPQLASVITPREAIGRIAARQMLARLAGQTSHESVVDLGYKLHFGQSI</sequence>
<dbReference type="PROSITE" id="PS00356">
    <property type="entry name" value="HTH_LACI_1"/>
    <property type="match status" value="1"/>
</dbReference>
<keyword evidence="2" id="KW-0238">DNA-binding</keyword>
<accession>A0A4R1K4E7</accession>
<name>A0A4R1K4E7_9GAMM</name>
<evidence type="ECO:0000259" key="4">
    <source>
        <dbReference type="PROSITE" id="PS50932"/>
    </source>
</evidence>
<evidence type="ECO:0000256" key="2">
    <source>
        <dbReference type="ARBA" id="ARBA00023125"/>
    </source>
</evidence>
<gene>
    <name evidence="5" type="ORF">EV690_1146</name>
</gene>
<dbReference type="InterPro" id="IPR010982">
    <property type="entry name" value="Lambda_DNA-bd_dom_sf"/>
</dbReference>
<evidence type="ECO:0000256" key="3">
    <source>
        <dbReference type="ARBA" id="ARBA00023163"/>
    </source>
</evidence>
<dbReference type="EMBL" id="SMGD01000011">
    <property type="protein sequence ID" value="TCK58984.1"/>
    <property type="molecule type" value="Genomic_DNA"/>
</dbReference>
<dbReference type="PANTHER" id="PTHR30146:SF2">
    <property type="entry name" value="HTH-TYPE TRANSCRIPTIONAL REGULATOR GNTR"/>
    <property type="match status" value="1"/>
</dbReference>
<keyword evidence="3" id="KW-0804">Transcription</keyword>
<dbReference type="OrthoDB" id="5681588at2"/>
<dbReference type="GO" id="GO:0003700">
    <property type="term" value="F:DNA-binding transcription factor activity"/>
    <property type="evidence" value="ECO:0007669"/>
    <property type="project" value="TreeGrafter"/>
</dbReference>
<dbReference type="PANTHER" id="PTHR30146">
    <property type="entry name" value="LACI-RELATED TRANSCRIPTIONAL REPRESSOR"/>
    <property type="match status" value="1"/>
</dbReference>
<dbReference type="Gene3D" id="3.40.50.2300">
    <property type="match status" value="2"/>
</dbReference>
<dbReference type="PROSITE" id="PS50932">
    <property type="entry name" value="HTH_LACI_2"/>
    <property type="match status" value="1"/>
</dbReference>
<evidence type="ECO:0000256" key="1">
    <source>
        <dbReference type="ARBA" id="ARBA00023015"/>
    </source>
</evidence>
<dbReference type="SUPFAM" id="SSF47413">
    <property type="entry name" value="lambda repressor-like DNA-binding domains"/>
    <property type="match status" value="1"/>
</dbReference>
<dbReference type="InterPro" id="IPR000843">
    <property type="entry name" value="HTH_LacI"/>
</dbReference>
<dbReference type="Pfam" id="PF00356">
    <property type="entry name" value="LacI"/>
    <property type="match status" value="1"/>
</dbReference>
<organism evidence="5 6">
    <name type="scientific">Celerinatantimonas diazotrophica</name>
    <dbReference type="NCBI Taxonomy" id="412034"/>
    <lineage>
        <taxon>Bacteria</taxon>
        <taxon>Pseudomonadati</taxon>
        <taxon>Pseudomonadota</taxon>
        <taxon>Gammaproteobacteria</taxon>
        <taxon>Celerinatantimonadaceae</taxon>
        <taxon>Celerinatantimonas</taxon>
    </lineage>
</organism>
<feature type="domain" description="HTH lacI-type" evidence="4">
    <location>
        <begin position="6"/>
        <end position="60"/>
    </location>
</feature>
<comment type="caution">
    <text evidence="5">The sequence shown here is derived from an EMBL/GenBank/DDBJ whole genome shotgun (WGS) entry which is preliminary data.</text>
</comment>
<proteinExistence type="predicted"/>
<reference evidence="5 6" key="1">
    <citation type="submission" date="2019-03" db="EMBL/GenBank/DDBJ databases">
        <title>Genomic Encyclopedia of Type Strains, Phase IV (KMG-IV): sequencing the most valuable type-strain genomes for metagenomic binning, comparative biology and taxonomic classification.</title>
        <authorList>
            <person name="Goeker M."/>
        </authorList>
    </citation>
    <scope>NUCLEOTIDE SEQUENCE [LARGE SCALE GENOMIC DNA]</scope>
    <source>
        <strain evidence="5 6">DSM 18577</strain>
    </source>
</reference>
<keyword evidence="1" id="KW-0805">Transcription regulation</keyword>
<dbReference type="InterPro" id="IPR001761">
    <property type="entry name" value="Peripla_BP/Lac1_sug-bd_dom"/>
</dbReference>
<dbReference type="CDD" id="cd01392">
    <property type="entry name" value="HTH_LacI"/>
    <property type="match status" value="1"/>
</dbReference>
<dbReference type="Proteomes" id="UP000295565">
    <property type="component" value="Unassembled WGS sequence"/>
</dbReference>
<dbReference type="SMART" id="SM00354">
    <property type="entry name" value="HTH_LACI"/>
    <property type="match status" value="1"/>
</dbReference>
<dbReference type="CDD" id="cd01575">
    <property type="entry name" value="PBP1_GntR"/>
    <property type="match status" value="1"/>
</dbReference>
<dbReference type="InterPro" id="IPR028082">
    <property type="entry name" value="Peripla_BP_I"/>
</dbReference>
<evidence type="ECO:0000313" key="6">
    <source>
        <dbReference type="Proteomes" id="UP000295565"/>
    </source>
</evidence>